<organism evidence="1 2">
    <name type="scientific">Streptomyces coacervatus</name>
    <dbReference type="NCBI Taxonomy" id="647381"/>
    <lineage>
        <taxon>Bacteria</taxon>
        <taxon>Bacillati</taxon>
        <taxon>Actinomycetota</taxon>
        <taxon>Actinomycetes</taxon>
        <taxon>Kitasatosporales</taxon>
        <taxon>Streptomycetaceae</taxon>
        <taxon>Streptomyces</taxon>
    </lineage>
</organism>
<sequence>MGTDTRSVDIGAVLRTCFHKGFQRRPQQYRQAIAGPAEYVIDFNRRQSSGLSRAETLKPAIIRR</sequence>
<name>A0ABP7I113_9ACTN</name>
<dbReference type="EMBL" id="BAABDE010000020">
    <property type="protein sequence ID" value="GAA3806329.1"/>
    <property type="molecule type" value="Genomic_DNA"/>
</dbReference>
<protein>
    <recommendedName>
        <fullName evidence="3">Transposase</fullName>
    </recommendedName>
</protein>
<accession>A0ABP7I113</accession>
<keyword evidence="2" id="KW-1185">Reference proteome</keyword>
<gene>
    <name evidence="1" type="ORF">GCM10022403_045450</name>
</gene>
<evidence type="ECO:0000313" key="1">
    <source>
        <dbReference type="EMBL" id="GAA3806329.1"/>
    </source>
</evidence>
<evidence type="ECO:0000313" key="2">
    <source>
        <dbReference type="Proteomes" id="UP001501009"/>
    </source>
</evidence>
<reference evidence="2" key="1">
    <citation type="journal article" date="2019" name="Int. J. Syst. Evol. Microbiol.">
        <title>The Global Catalogue of Microorganisms (GCM) 10K type strain sequencing project: providing services to taxonomists for standard genome sequencing and annotation.</title>
        <authorList>
            <consortium name="The Broad Institute Genomics Platform"/>
            <consortium name="The Broad Institute Genome Sequencing Center for Infectious Disease"/>
            <person name="Wu L."/>
            <person name="Ma J."/>
        </authorList>
    </citation>
    <scope>NUCLEOTIDE SEQUENCE [LARGE SCALE GENOMIC DNA]</scope>
    <source>
        <strain evidence="2">JCM 17138</strain>
    </source>
</reference>
<proteinExistence type="predicted"/>
<evidence type="ECO:0008006" key="3">
    <source>
        <dbReference type="Google" id="ProtNLM"/>
    </source>
</evidence>
<dbReference type="Proteomes" id="UP001501009">
    <property type="component" value="Unassembled WGS sequence"/>
</dbReference>
<comment type="caution">
    <text evidence="1">The sequence shown here is derived from an EMBL/GenBank/DDBJ whole genome shotgun (WGS) entry which is preliminary data.</text>
</comment>